<proteinExistence type="predicted"/>
<dbReference type="InterPro" id="IPR013604">
    <property type="entry name" value="7TM_chemorcpt"/>
</dbReference>
<reference evidence="7" key="1">
    <citation type="submission" date="2022-03" db="EMBL/GenBank/DDBJ databases">
        <authorList>
            <person name="Martin H S."/>
        </authorList>
    </citation>
    <scope>NUCLEOTIDE SEQUENCE</scope>
</reference>
<keyword evidence="8" id="KW-1185">Reference proteome</keyword>
<keyword evidence="2" id="KW-1003">Cell membrane</keyword>
<feature type="transmembrane region" description="Helical" evidence="6">
    <location>
        <begin position="120"/>
        <end position="142"/>
    </location>
</feature>
<accession>A0ABN8I784</accession>
<gene>
    <name evidence="7" type="ORF">IPOD504_LOCUS5956</name>
</gene>
<dbReference type="Pfam" id="PF08395">
    <property type="entry name" value="7tm_7"/>
    <property type="match status" value="1"/>
</dbReference>
<evidence type="ECO:0000256" key="2">
    <source>
        <dbReference type="ARBA" id="ARBA00022475"/>
    </source>
</evidence>
<keyword evidence="3 6" id="KW-0812">Transmembrane</keyword>
<keyword evidence="5 6" id="KW-0472">Membrane</keyword>
<sequence>MSPFNAEWYTTKCLPEDTVIVHYVFTTFILFIINIQFIIQFNSVDGILILAFMWTVKNTFLLTLTSMACEDMHISLKNVQVACIMALHNGSNPEFLHEASKQLHQMGCQKFQPLNALGLFTVNAALLPNMLSALATYTVILLQLNFL</sequence>
<feature type="transmembrane region" description="Helical" evidence="6">
    <location>
        <begin position="20"/>
        <end position="39"/>
    </location>
</feature>
<evidence type="ECO:0000256" key="3">
    <source>
        <dbReference type="ARBA" id="ARBA00022692"/>
    </source>
</evidence>
<evidence type="ECO:0000313" key="7">
    <source>
        <dbReference type="EMBL" id="CAH2048195.1"/>
    </source>
</evidence>
<name>A0ABN8I784_9NEOP</name>
<evidence type="ECO:0000256" key="4">
    <source>
        <dbReference type="ARBA" id="ARBA00022989"/>
    </source>
</evidence>
<evidence type="ECO:0000313" key="8">
    <source>
        <dbReference type="Proteomes" id="UP000837857"/>
    </source>
</evidence>
<feature type="transmembrane region" description="Helical" evidence="6">
    <location>
        <begin position="46"/>
        <end position="68"/>
    </location>
</feature>
<comment type="subcellular location">
    <subcellularLocation>
        <location evidence="1">Cell membrane</location>
        <topology evidence="1">Multi-pass membrane protein</topology>
    </subcellularLocation>
</comment>
<evidence type="ECO:0000256" key="6">
    <source>
        <dbReference type="SAM" id="Phobius"/>
    </source>
</evidence>
<organism evidence="7 8">
    <name type="scientific">Iphiclides podalirius</name>
    <name type="common">scarce swallowtail</name>
    <dbReference type="NCBI Taxonomy" id="110791"/>
    <lineage>
        <taxon>Eukaryota</taxon>
        <taxon>Metazoa</taxon>
        <taxon>Ecdysozoa</taxon>
        <taxon>Arthropoda</taxon>
        <taxon>Hexapoda</taxon>
        <taxon>Insecta</taxon>
        <taxon>Pterygota</taxon>
        <taxon>Neoptera</taxon>
        <taxon>Endopterygota</taxon>
        <taxon>Lepidoptera</taxon>
        <taxon>Glossata</taxon>
        <taxon>Ditrysia</taxon>
        <taxon>Papilionoidea</taxon>
        <taxon>Papilionidae</taxon>
        <taxon>Papilioninae</taxon>
        <taxon>Iphiclides</taxon>
    </lineage>
</organism>
<dbReference type="Proteomes" id="UP000837857">
    <property type="component" value="Chromosome 18"/>
</dbReference>
<feature type="non-terminal residue" evidence="7">
    <location>
        <position position="1"/>
    </location>
</feature>
<dbReference type="EMBL" id="OW152830">
    <property type="protein sequence ID" value="CAH2048195.1"/>
    <property type="molecule type" value="Genomic_DNA"/>
</dbReference>
<evidence type="ECO:0000256" key="1">
    <source>
        <dbReference type="ARBA" id="ARBA00004651"/>
    </source>
</evidence>
<protein>
    <submittedName>
        <fullName evidence="7">Uncharacterized protein</fullName>
    </submittedName>
</protein>
<evidence type="ECO:0000256" key="5">
    <source>
        <dbReference type="ARBA" id="ARBA00023136"/>
    </source>
</evidence>
<keyword evidence="4 6" id="KW-1133">Transmembrane helix</keyword>